<reference evidence="2" key="1">
    <citation type="submission" date="2020-11" db="EMBL/GenBank/DDBJ databases">
        <authorList>
            <person name="Tran Van P."/>
        </authorList>
    </citation>
    <scope>NUCLEOTIDE SEQUENCE</scope>
</reference>
<dbReference type="PANTHER" id="PTHR11915">
    <property type="entry name" value="SPECTRIN/FILAMIN RELATED CYTOSKELETAL PROTEIN"/>
    <property type="match status" value="1"/>
</dbReference>
<dbReference type="SMART" id="SM00150">
    <property type="entry name" value="SPEC"/>
    <property type="match status" value="1"/>
</dbReference>
<dbReference type="GO" id="GO:0005737">
    <property type="term" value="C:cytoplasm"/>
    <property type="evidence" value="ECO:0007669"/>
    <property type="project" value="UniProtKB-ARBA"/>
</dbReference>
<organism evidence="2">
    <name type="scientific">Timema cristinae</name>
    <name type="common">Walking stick</name>
    <dbReference type="NCBI Taxonomy" id="61476"/>
    <lineage>
        <taxon>Eukaryota</taxon>
        <taxon>Metazoa</taxon>
        <taxon>Ecdysozoa</taxon>
        <taxon>Arthropoda</taxon>
        <taxon>Hexapoda</taxon>
        <taxon>Insecta</taxon>
        <taxon>Pterygota</taxon>
        <taxon>Neoptera</taxon>
        <taxon>Polyneoptera</taxon>
        <taxon>Phasmatodea</taxon>
        <taxon>Timematodea</taxon>
        <taxon>Timematoidea</taxon>
        <taxon>Timematidae</taxon>
        <taxon>Timema</taxon>
    </lineage>
</organism>
<sequence length="238" mass="27504">MHQLDNRIGDLVNLGEEMVHEGHFDADNIIKASKITQDKFADLREPTLKRREALEESLRFHKFGFELDSELQWIREHLPLASSEKLGQNLHQAQSLYKKHRKLEAEIDGHQPMIDRTLASGEALVQQAHPEIKQALELELDTYSGIVNEMGHTAAAMVNAKHPDAKVIAARQQLISQQMRTLQRLATSRQQRLMESMYRHEYFQESAELEQWIKEQVQTAASEDYGQDYEHLIVSDCH</sequence>
<dbReference type="SUPFAM" id="SSF46966">
    <property type="entry name" value="Spectrin repeat"/>
    <property type="match status" value="2"/>
</dbReference>
<dbReference type="AlphaFoldDB" id="A0A7R9GQT6"/>
<evidence type="ECO:0000313" key="2">
    <source>
        <dbReference type="EMBL" id="CAD7394338.1"/>
    </source>
</evidence>
<dbReference type="CDD" id="cd00176">
    <property type="entry name" value="SPEC"/>
    <property type="match status" value="1"/>
</dbReference>
<evidence type="ECO:0008006" key="3">
    <source>
        <dbReference type="Google" id="ProtNLM"/>
    </source>
</evidence>
<proteinExistence type="predicted"/>
<evidence type="ECO:0000256" key="1">
    <source>
        <dbReference type="ARBA" id="ARBA00022737"/>
    </source>
</evidence>
<name>A0A7R9GQT6_TIMCR</name>
<dbReference type="Pfam" id="PF00435">
    <property type="entry name" value="Spectrin"/>
    <property type="match status" value="2"/>
</dbReference>
<dbReference type="Gene3D" id="1.20.58.60">
    <property type="match status" value="2"/>
</dbReference>
<accession>A0A7R9GQT6</accession>
<gene>
    <name evidence="2" type="ORF">TCEB3V08_LOCUS2264</name>
</gene>
<protein>
    <recommendedName>
        <fullName evidence="3">Spectrin alpha chain-like protein</fullName>
    </recommendedName>
</protein>
<dbReference type="EMBL" id="OC316936">
    <property type="protein sequence ID" value="CAD7394338.1"/>
    <property type="molecule type" value="Genomic_DNA"/>
</dbReference>
<dbReference type="InterPro" id="IPR018159">
    <property type="entry name" value="Spectrin/alpha-actinin"/>
</dbReference>
<dbReference type="InterPro" id="IPR002017">
    <property type="entry name" value="Spectrin_repeat"/>
</dbReference>
<keyword evidence="1" id="KW-0677">Repeat</keyword>